<proteinExistence type="predicted"/>
<dbReference type="Pfam" id="PF19777">
    <property type="entry name" value="DUF6263"/>
    <property type="match status" value="1"/>
</dbReference>
<protein>
    <submittedName>
        <fullName evidence="1">Uncharacterized protein</fullName>
    </submittedName>
</protein>
<organism evidence="1 2">
    <name type="scientific">Chryseosolibacter indicus</name>
    <dbReference type="NCBI Taxonomy" id="2782351"/>
    <lineage>
        <taxon>Bacteria</taxon>
        <taxon>Pseudomonadati</taxon>
        <taxon>Bacteroidota</taxon>
        <taxon>Cytophagia</taxon>
        <taxon>Cytophagales</taxon>
        <taxon>Chryseotaleaceae</taxon>
        <taxon>Chryseosolibacter</taxon>
    </lineage>
</organism>
<gene>
    <name evidence="1" type="ORF">KK060_19370</name>
</gene>
<comment type="caution">
    <text evidence="1">The sequence shown here is derived from an EMBL/GenBank/DDBJ whole genome shotgun (WGS) entry which is preliminary data.</text>
</comment>
<evidence type="ECO:0000313" key="1">
    <source>
        <dbReference type="EMBL" id="MBT1705460.1"/>
    </source>
</evidence>
<dbReference type="Proteomes" id="UP000772618">
    <property type="component" value="Unassembled WGS sequence"/>
</dbReference>
<dbReference type="RefSeq" id="WP_254155406.1">
    <property type="nucleotide sequence ID" value="NZ_JAHESD010000056.1"/>
</dbReference>
<accession>A0ABS5VVK5</accession>
<evidence type="ECO:0000313" key="2">
    <source>
        <dbReference type="Proteomes" id="UP000772618"/>
    </source>
</evidence>
<name>A0ABS5VVK5_9BACT</name>
<dbReference type="InterPro" id="IPR046230">
    <property type="entry name" value="DUF6263"/>
</dbReference>
<reference evidence="1 2" key="1">
    <citation type="submission" date="2021-05" db="EMBL/GenBank/DDBJ databases">
        <title>A Polyphasic approach of four new species of the genus Ohtaekwangia: Ohtaekwangia histidinii sp. nov., Ohtaekwangia cretensis sp. nov., Ohtaekwangia indiensis sp. nov., Ohtaekwangia reichenbachii sp. nov. from diverse environment.</title>
        <authorList>
            <person name="Octaviana S."/>
        </authorList>
    </citation>
    <scope>NUCLEOTIDE SEQUENCE [LARGE SCALE GENOMIC DNA]</scope>
    <source>
        <strain evidence="1 2">PWU20</strain>
    </source>
</reference>
<keyword evidence="2" id="KW-1185">Reference proteome</keyword>
<sequence length="297" mass="32787">MKTILLLFTSLLLFITPADVRLQYSFKTGDQYELNQSSTQTIKQSIPAMGEIKIDINSGGALLFKVVELQGSSAKIEAKYTKLKVVSKSIMGDINLDSEGSDDNPQNKLVKSVINKPFFFTLSKNGKVDNVNGTESLLQDNDNPVVKQVLEQFLNPSSLKSNLELALINYPDEKIQEGHQWKNSTELPINYPIQIDNTWSLKKIEGSVASIDADGLLATRDKDKITALPNGIKSKADLNGRQALVAKVNTKTGWPNEIKILSEIKGKMTLLAGGFIPEDMDVPMEIVSESKFTIVKK</sequence>
<dbReference type="EMBL" id="JAHESD010000056">
    <property type="protein sequence ID" value="MBT1705460.1"/>
    <property type="molecule type" value="Genomic_DNA"/>
</dbReference>